<dbReference type="EMBL" id="CATQJA010001441">
    <property type="protein sequence ID" value="CAJ0567268.1"/>
    <property type="molecule type" value="Genomic_DNA"/>
</dbReference>
<dbReference type="AlphaFoldDB" id="A0AA36CE32"/>
<feature type="transmembrane region" description="Helical" evidence="2">
    <location>
        <begin position="520"/>
        <end position="542"/>
    </location>
</feature>
<proteinExistence type="predicted"/>
<comment type="caution">
    <text evidence="3">The sequence shown here is derived from an EMBL/GenBank/DDBJ whole genome shotgun (WGS) entry which is preliminary data.</text>
</comment>
<feature type="compositionally biased region" description="Basic and acidic residues" evidence="1">
    <location>
        <begin position="27"/>
        <end position="44"/>
    </location>
</feature>
<evidence type="ECO:0000256" key="1">
    <source>
        <dbReference type="SAM" id="MobiDB-lite"/>
    </source>
</evidence>
<evidence type="ECO:0000313" key="4">
    <source>
        <dbReference type="Proteomes" id="UP001177023"/>
    </source>
</evidence>
<sequence>MRVDLEQLWNNRNAPEQESDDDYIVEDVVRGLVEKNSGLDKQEDIEAASTSSDRSEEENSSTKNIATPAISIRSTSLRSEEEDNFHTPDQSILSEQESERYFSPDKECRPRNHEKEEATLDAIKNVPETKEFYSSEPSTSVPETPAKRDQRQHSSTAEEDSEMARQRTLLKVQSRWQADPPKWATKPKDAQEDELAQGKPPKEEDEPVFTSDEDFQLFIREQGCLVHVRRIYSELMGKDIPQMFEAEIGGVVHKPVAGKFHKRIRYLSNMTWDFCGWAVLHYETRYIAREIVRLYHDTDRFNTGVPVHVSLGMPKKQILDLFPEIHAAISKPDLDPSDPFPSRNRPVIVPNVASRKSGFALSTIRPLRANALPEDEGYFESRHTSADSLPQPQPVYDTKAIWVHRLPGNYDTQAVAERLRIREDEIEFDHTEPQIVLRYDPYDDRISALIYFLHQNVAKEFHAGWHNQIRAGFAKFHFVHVPFPCQQCGAFLIASVAASTAACVFYRHRQLLHANHSLRFAPSTYVISLGIPMAICCVALIYEIRQGKVSQNDVNSPVLLKILEQCGTLLIMALAIATLGCIFYRHQHLLLNSHPLKLRVPTCTIITTVPFAGFVVAIAYIIGQAKRPKCFATSRRKIGGFGTTGVERK</sequence>
<dbReference type="Proteomes" id="UP001177023">
    <property type="component" value="Unassembled WGS sequence"/>
</dbReference>
<feature type="compositionally biased region" description="Basic and acidic residues" evidence="1">
    <location>
        <begin position="97"/>
        <end position="118"/>
    </location>
</feature>
<feature type="transmembrane region" description="Helical" evidence="2">
    <location>
        <begin position="562"/>
        <end position="584"/>
    </location>
</feature>
<feature type="region of interest" description="Disordered" evidence="1">
    <location>
        <begin position="1"/>
        <end position="207"/>
    </location>
</feature>
<feature type="non-terminal residue" evidence="3">
    <location>
        <position position="1"/>
    </location>
</feature>
<accession>A0AA36CE32</accession>
<protein>
    <submittedName>
        <fullName evidence="3">Uncharacterized protein</fullName>
    </submittedName>
</protein>
<keyword evidence="2" id="KW-0812">Transmembrane</keyword>
<gene>
    <name evidence="3" type="ORF">MSPICULIGERA_LOCUS5825</name>
</gene>
<evidence type="ECO:0000313" key="3">
    <source>
        <dbReference type="EMBL" id="CAJ0567268.1"/>
    </source>
</evidence>
<feature type="transmembrane region" description="Helical" evidence="2">
    <location>
        <begin position="605"/>
        <end position="623"/>
    </location>
</feature>
<keyword evidence="2" id="KW-0472">Membrane</keyword>
<organism evidence="3 4">
    <name type="scientific">Mesorhabditis spiculigera</name>
    <dbReference type="NCBI Taxonomy" id="96644"/>
    <lineage>
        <taxon>Eukaryota</taxon>
        <taxon>Metazoa</taxon>
        <taxon>Ecdysozoa</taxon>
        <taxon>Nematoda</taxon>
        <taxon>Chromadorea</taxon>
        <taxon>Rhabditida</taxon>
        <taxon>Rhabditina</taxon>
        <taxon>Rhabditomorpha</taxon>
        <taxon>Rhabditoidea</taxon>
        <taxon>Rhabditidae</taxon>
        <taxon>Mesorhabditinae</taxon>
        <taxon>Mesorhabditis</taxon>
    </lineage>
</organism>
<evidence type="ECO:0000256" key="2">
    <source>
        <dbReference type="SAM" id="Phobius"/>
    </source>
</evidence>
<keyword evidence="4" id="KW-1185">Reference proteome</keyword>
<name>A0AA36CE32_9BILA</name>
<reference evidence="3" key="1">
    <citation type="submission" date="2023-06" db="EMBL/GenBank/DDBJ databases">
        <authorList>
            <person name="Delattre M."/>
        </authorList>
    </citation>
    <scope>NUCLEOTIDE SEQUENCE</scope>
    <source>
        <strain evidence="3">AF72</strain>
    </source>
</reference>
<feature type="compositionally biased region" description="Low complexity" evidence="1">
    <location>
        <begin position="134"/>
        <end position="144"/>
    </location>
</feature>
<keyword evidence="2" id="KW-1133">Transmembrane helix</keyword>